<dbReference type="SMART" id="SM00858">
    <property type="entry name" value="SAF"/>
    <property type="match status" value="1"/>
</dbReference>
<reference evidence="2" key="2">
    <citation type="submission" date="2020-09" db="EMBL/GenBank/DDBJ databases">
        <title>Novel species in genus Aeromicrobium.</title>
        <authorList>
            <person name="Zhang G."/>
        </authorList>
    </citation>
    <scope>NUCLEOTIDE SEQUENCE</scope>
    <source>
        <strain evidence="2">SSW1-57</strain>
    </source>
</reference>
<dbReference type="CDD" id="cd11614">
    <property type="entry name" value="SAF_CpaB_FlgA_like"/>
    <property type="match status" value="1"/>
</dbReference>
<accession>A0A8I0KLN3</accession>
<organism evidence="2 5">
    <name type="scientific">Aeromicrobium tamlense</name>
    <dbReference type="NCBI Taxonomy" id="375541"/>
    <lineage>
        <taxon>Bacteria</taxon>
        <taxon>Bacillati</taxon>
        <taxon>Actinomycetota</taxon>
        <taxon>Actinomycetes</taxon>
        <taxon>Propionibacteriales</taxon>
        <taxon>Nocardioidaceae</taxon>
        <taxon>Aeromicrobium</taxon>
    </lineage>
</organism>
<dbReference type="Pfam" id="PF08666">
    <property type="entry name" value="SAF"/>
    <property type="match status" value="1"/>
</dbReference>
<dbReference type="EMBL" id="JACBZN010000001">
    <property type="protein sequence ID" value="NYI39094.1"/>
    <property type="molecule type" value="Genomic_DNA"/>
</dbReference>
<evidence type="ECO:0000259" key="1">
    <source>
        <dbReference type="SMART" id="SM00858"/>
    </source>
</evidence>
<reference evidence="3 4" key="1">
    <citation type="submission" date="2020-07" db="EMBL/GenBank/DDBJ databases">
        <title>Sequencing the genomes of 1000 actinobacteria strains.</title>
        <authorList>
            <person name="Klenk H.-P."/>
        </authorList>
    </citation>
    <scope>NUCLEOTIDE SEQUENCE [LARGE SCALE GENOMIC DNA]</scope>
    <source>
        <strain evidence="3 4">DSM 19087</strain>
    </source>
</reference>
<dbReference type="InterPro" id="IPR013974">
    <property type="entry name" value="SAF"/>
</dbReference>
<dbReference type="EMBL" id="JACWMT010000001">
    <property type="protein sequence ID" value="MBD1270248.1"/>
    <property type="molecule type" value="Genomic_DNA"/>
</dbReference>
<comment type="caution">
    <text evidence="2">The sequence shown here is derived from an EMBL/GenBank/DDBJ whole genome shotgun (WGS) entry which is preliminary data.</text>
</comment>
<protein>
    <submittedName>
        <fullName evidence="2">Flp pilus assembly protein CpaB</fullName>
    </submittedName>
</protein>
<evidence type="ECO:0000313" key="2">
    <source>
        <dbReference type="EMBL" id="MBD1270248.1"/>
    </source>
</evidence>
<keyword evidence="4" id="KW-1185">Reference proteome</keyword>
<dbReference type="Proteomes" id="UP000659061">
    <property type="component" value="Unassembled WGS sequence"/>
</dbReference>
<dbReference type="RefSeq" id="WP_179426380.1">
    <property type="nucleotide sequence ID" value="NZ_BAAAMP010000002.1"/>
</dbReference>
<evidence type="ECO:0000313" key="5">
    <source>
        <dbReference type="Proteomes" id="UP000659061"/>
    </source>
</evidence>
<feature type="domain" description="SAF" evidence="1">
    <location>
        <begin position="38"/>
        <end position="99"/>
    </location>
</feature>
<evidence type="ECO:0000313" key="3">
    <source>
        <dbReference type="EMBL" id="NYI39094.1"/>
    </source>
</evidence>
<evidence type="ECO:0000313" key="4">
    <source>
        <dbReference type="Proteomes" id="UP000587211"/>
    </source>
</evidence>
<sequence>MESAVRFVLTHRRVLAATLAGLAVWAAVTAVTRSPDTREVLVAARDLGSGATVLRSDLETRRLPDSAVPAGLAASPEIVGRALAGPMRAGEVFTDRRVVDPRDLGRGRVLSTVEVSSATAELLRPGDAVDLLAVAEEGAAEPVAEAVEVVTVRSDPERETAVLGVAADPEVATLVARASVTARLAAVVVTRHRAP</sequence>
<gene>
    <name evidence="3" type="ORF">BJ975_002469</name>
    <name evidence="2" type="ORF">IDH50_08405</name>
</gene>
<proteinExistence type="predicted"/>
<dbReference type="Proteomes" id="UP000587211">
    <property type="component" value="Unassembled WGS sequence"/>
</dbReference>
<dbReference type="AlphaFoldDB" id="A0A8I0KLN3"/>
<name>A0A8I0KLN3_9ACTN</name>